<organism evidence="1 2">
    <name type="scientific">Echinococcus granulosus</name>
    <name type="common">Hydatid tapeworm</name>
    <dbReference type="NCBI Taxonomy" id="6210"/>
    <lineage>
        <taxon>Eukaryota</taxon>
        <taxon>Metazoa</taxon>
        <taxon>Spiralia</taxon>
        <taxon>Lophotrochozoa</taxon>
        <taxon>Platyhelminthes</taxon>
        <taxon>Cestoda</taxon>
        <taxon>Eucestoda</taxon>
        <taxon>Cyclophyllidea</taxon>
        <taxon>Taeniidae</taxon>
        <taxon>Echinococcus</taxon>
        <taxon>Echinococcus granulosus group</taxon>
    </lineage>
</organism>
<evidence type="ECO:0000313" key="1">
    <source>
        <dbReference type="EMBL" id="EUB55564.1"/>
    </source>
</evidence>
<dbReference type="KEGG" id="egl:EGR_09571"/>
<proteinExistence type="predicted"/>
<accession>W6UQA6</accession>
<comment type="caution">
    <text evidence="1">The sequence shown here is derived from an EMBL/GenBank/DDBJ whole genome shotgun (WGS) entry which is preliminary data.</text>
</comment>
<sequence>MLKRCAFLPPFNFLSYRFFLILTNLEQIDEFIGKINARKIIKPCRKRGYCCNFNQTEIKQNLCVPELESLQKLAYLFHVLKLPKNEMSADRKLIPPQLLLYRFNHPFKKMREEARVSTAFEEKDLICRKGYEGFQLGIWELDPRVRELGNRNGVIKLVKNEMNLREKMHLAVCTRWKEVRKKARASQEITFTKSSLKAFLIKISKATQTAESRSFTVPKENTNCSHF</sequence>
<dbReference type="EMBL" id="APAU02000154">
    <property type="protein sequence ID" value="EUB55564.1"/>
    <property type="molecule type" value="Genomic_DNA"/>
</dbReference>
<dbReference type="AlphaFoldDB" id="W6UQA6"/>
<dbReference type="GeneID" id="36345286"/>
<dbReference type="CTD" id="36345286"/>
<reference evidence="1 2" key="1">
    <citation type="journal article" date="2013" name="Nat. Genet.">
        <title>The genome of the hydatid tapeworm Echinococcus granulosus.</title>
        <authorList>
            <person name="Zheng H."/>
            <person name="Zhang W."/>
            <person name="Zhang L."/>
            <person name="Zhang Z."/>
            <person name="Li J."/>
            <person name="Lu G."/>
            <person name="Zhu Y."/>
            <person name="Wang Y."/>
            <person name="Huang Y."/>
            <person name="Liu J."/>
            <person name="Kang H."/>
            <person name="Chen J."/>
            <person name="Wang L."/>
            <person name="Chen A."/>
            <person name="Yu S."/>
            <person name="Gao Z."/>
            <person name="Jin L."/>
            <person name="Gu W."/>
            <person name="Wang Z."/>
            <person name="Zhao L."/>
            <person name="Shi B."/>
            <person name="Wen H."/>
            <person name="Lin R."/>
            <person name="Jones M.K."/>
            <person name="Brejova B."/>
            <person name="Vinar T."/>
            <person name="Zhao G."/>
            <person name="McManus D.P."/>
            <person name="Chen Z."/>
            <person name="Zhou Y."/>
            <person name="Wang S."/>
        </authorList>
    </citation>
    <scope>NUCLEOTIDE SEQUENCE [LARGE SCALE GENOMIC DNA]</scope>
</reference>
<dbReference type="Proteomes" id="UP000019149">
    <property type="component" value="Unassembled WGS sequence"/>
</dbReference>
<keyword evidence="2" id="KW-1185">Reference proteome</keyword>
<name>W6UQA6_ECHGR</name>
<gene>
    <name evidence="1" type="ORF">EGR_09571</name>
</gene>
<dbReference type="RefSeq" id="XP_024346760.1">
    <property type="nucleotide sequence ID" value="XM_024498820.1"/>
</dbReference>
<protein>
    <submittedName>
        <fullName evidence="1">Uncharacterized protein</fullName>
    </submittedName>
</protein>
<evidence type="ECO:0000313" key="2">
    <source>
        <dbReference type="Proteomes" id="UP000019149"/>
    </source>
</evidence>